<keyword evidence="4 7" id="KW-0547">Nucleotide-binding</keyword>
<comment type="pathway">
    <text evidence="1 7">Cofactor biosynthesis; thiamine diphosphate biosynthesis; thiamine diphosphate from thiamine: step 1/1.</text>
</comment>
<evidence type="ECO:0000313" key="10">
    <source>
        <dbReference type="Proteomes" id="UP001152049"/>
    </source>
</evidence>
<keyword evidence="6 7" id="KW-0067">ATP-binding</keyword>
<feature type="domain" description="Thiamin pyrophosphokinase thiamin-binding" evidence="8">
    <location>
        <begin position="189"/>
        <end position="260"/>
    </location>
</feature>
<dbReference type="GO" id="GO:0016301">
    <property type="term" value="F:kinase activity"/>
    <property type="evidence" value="ECO:0007669"/>
    <property type="project" value="UniProtKB-UniRule"/>
</dbReference>
<dbReference type="Proteomes" id="UP001152049">
    <property type="component" value="Unassembled WGS sequence"/>
</dbReference>
<organism evidence="9 10">
    <name type="scientific">Fusarium torreyae</name>
    <dbReference type="NCBI Taxonomy" id="1237075"/>
    <lineage>
        <taxon>Eukaryota</taxon>
        <taxon>Fungi</taxon>
        <taxon>Dikarya</taxon>
        <taxon>Ascomycota</taxon>
        <taxon>Pezizomycotina</taxon>
        <taxon>Sordariomycetes</taxon>
        <taxon>Hypocreomycetidae</taxon>
        <taxon>Hypocreales</taxon>
        <taxon>Nectriaceae</taxon>
        <taxon>Fusarium</taxon>
    </lineage>
</organism>
<evidence type="ECO:0000313" key="9">
    <source>
        <dbReference type="EMBL" id="KAJ4260418.1"/>
    </source>
</evidence>
<dbReference type="GO" id="GO:0006772">
    <property type="term" value="P:thiamine metabolic process"/>
    <property type="evidence" value="ECO:0007669"/>
    <property type="project" value="InterPro"/>
</dbReference>
<dbReference type="SUPFAM" id="SSF63862">
    <property type="entry name" value="Thiamin pyrophosphokinase, substrate-binding domain"/>
    <property type="match status" value="1"/>
</dbReference>
<dbReference type="InterPro" id="IPR007373">
    <property type="entry name" value="Thiamin_PyroPKinase_B1-bd"/>
</dbReference>
<dbReference type="PANTHER" id="PTHR13622:SF8">
    <property type="entry name" value="THIAMIN PYROPHOSPHOKINASE 1"/>
    <property type="match status" value="1"/>
</dbReference>
<dbReference type="EMBL" id="JAOQAZ010000013">
    <property type="protein sequence ID" value="KAJ4260418.1"/>
    <property type="molecule type" value="Genomic_DNA"/>
</dbReference>
<sequence>MASKTFEWRPAKLLQDYNISQDFALLILNQPLKNGVNLRKLWKNLPLNDSNAKVFLFTASVRVAADGGANRLHKLSSFHGKYSNLQLIIGDLDSLTPTVRDFYSSQPSPATVIHDADQESTDFAKAINWIRKEYPEGIDIVALGGIGGRVDQGLSQLHHLYLFQNDPEYSSGRVYLLSGSSLTFLLKAGTHQIQVREEGEEDAFGKHAGIIPLKEAANITTKGFEWDVEDWHTEIGGKLSTSNHILPDVQTVQVTTDKDVLFTVALREGDVDDE</sequence>
<dbReference type="InterPro" id="IPR036371">
    <property type="entry name" value="TPK_B1-bd_sf"/>
</dbReference>
<accession>A0A9W8RXR5</accession>
<name>A0A9W8RXR5_9HYPO</name>
<dbReference type="AlphaFoldDB" id="A0A9W8RXR5"/>
<dbReference type="PIRSF" id="PIRSF031057">
    <property type="entry name" value="Thiamin_pyrophosphokinase"/>
    <property type="match status" value="1"/>
</dbReference>
<evidence type="ECO:0000256" key="4">
    <source>
        <dbReference type="ARBA" id="ARBA00022741"/>
    </source>
</evidence>
<dbReference type="GO" id="GO:0009229">
    <property type="term" value="P:thiamine diphosphate biosynthetic process"/>
    <property type="evidence" value="ECO:0007669"/>
    <property type="project" value="UniProtKB-UniRule"/>
</dbReference>
<dbReference type="CDD" id="cd07995">
    <property type="entry name" value="TPK"/>
    <property type="match status" value="1"/>
</dbReference>
<dbReference type="Pfam" id="PF04265">
    <property type="entry name" value="TPK_B1_binding"/>
    <property type="match status" value="1"/>
</dbReference>
<evidence type="ECO:0000256" key="6">
    <source>
        <dbReference type="ARBA" id="ARBA00022840"/>
    </source>
</evidence>
<dbReference type="EC" id="2.7.6.2" evidence="7"/>
<dbReference type="GO" id="GO:0005524">
    <property type="term" value="F:ATP binding"/>
    <property type="evidence" value="ECO:0007669"/>
    <property type="project" value="UniProtKB-UniRule"/>
</dbReference>
<dbReference type="InterPro" id="IPR007371">
    <property type="entry name" value="TPK_catalytic"/>
</dbReference>
<evidence type="ECO:0000256" key="1">
    <source>
        <dbReference type="ARBA" id="ARBA00005078"/>
    </source>
</evidence>
<evidence type="ECO:0000256" key="7">
    <source>
        <dbReference type="PIRNR" id="PIRNR031057"/>
    </source>
</evidence>
<protein>
    <recommendedName>
        <fullName evidence="7">Thiamine pyrophosphokinase</fullName>
        <ecNumber evidence="7">2.7.6.2</ecNumber>
    </recommendedName>
</protein>
<comment type="catalytic activity">
    <reaction evidence="7">
        <text>thiamine + ATP = thiamine diphosphate + AMP + H(+)</text>
        <dbReference type="Rhea" id="RHEA:11576"/>
        <dbReference type="ChEBI" id="CHEBI:15378"/>
        <dbReference type="ChEBI" id="CHEBI:18385"/>
        <dbReference type="ChEBI" id="CHEBI:30616"/>
        <dbReference type="ChEBI" id="CHEBI:58937"/>
        <dbReference type="ChEBI" id="CHEBI:456215"/>
    </reaction>
</comment>
<dbReference type="InterPro" id="IPR036759">
    <property type="entry name" value="TPK_catalytic_sf"/>
</dbReference>
<evidence type="ECO:0000256" key="3">
    <source>
        <dbReference type="ARBA" id="ARBA00022679"/>
    </source>
</evidence>
<evidence type="ECO:0000259" key="8">
    <source>
        <dbReference type="SMART" id="SM00983"/>
    </source>
</evidence>
<dbReference type="NCBIfam" id="TIGR01378">
    <property type="entry name" value="thi_PPkinase"/>
    <property type="match status" value="1"/>
</dbReference>
<dbReference type="Gene3D" id="3.40.50.10240">
    <property type="entry name" value="Thiamin pyrophosphokinase, catalytic domain"/>
    <property type="match status" value="1"/>
</dbReference>
<dbReference type="GO" id="GO:0004788">
    <property type="term" value="F:thiamine diphosphokinase activity"/>
    <property type="evidence" value="ECO:0007669"/>
    <property type="project" value="UniProtKB-UniRule"/>
</dbReference>
<dbReference type="OrthoDB" id="25149at2759"/>
<dbReference type="SMART" id="SM00983">
    <property type="entry name" value="TPK_B1_binding"/>
    <property type="match status" value="1"/>
</dbReference>
<dbReference type="PANTHER" id="PTHR13622">
    <property type="entry name" value="THIAMIN PYROPHOSPHOKINASE"/>
    <property type="match status" value="1"/>
</dbReference>
<keyword evidence="10" id="KW-1185">Reference proteome</keyword>
<dbReference type="GO" id="GO:0030975">
    <property type="term" value="F:thiamine binding"/>
    <property type="evidence" value="ECO:0007669"/>
    <property type="project" value="UniProtKB-UniRule"/>
</dbReference>
<dbReference type="SUPFAM" id="SSF63999">
    <property type="entry name" value="Thiamin pyrophosphokinase, catalytic domain"/>
    <property type="match status" value="1"/>
</dbReference>
<reference evidence="9" key="1">
    <citation type="submission" date="2022-09" db="EMBL/GenBank/DDBJ databases">
        <title>Fusarium specimens isolated from Avocado Roots.</title>
        <authorList>
            <person name="Stajich J."/>
            <person name="Roper C."/>
            <person name="Heimlech-Rivalta G."/>
        </authorList>
    </citation>
    <scope>NUCLEOTIDE SEQUENCE</scope>
    <source>
        <strain evidence="9">CF00136</strain>
    </source>
</reference>
<evidence type="ECO:0000256" key="5">
    <source>
        <dbReference type="ARBA" id="ARBA00022777"/>
    </source>
</evidence>
<comment type="similarity">
    <text evidence="2 7">Belongs to the thiamine pyrophosphokinase family.</text>
</comment>
<keyword evidence="3 7" id="KW-0808">Transferase</keyword>
<gene>
    <name evidence="9" type="primary">THI80</name>
    <name evidence="9" type="ORF">NW762_007157</name>
</gene>
<dbReference type="InterPro" id="IPR006282">
    <property type="entry name" value="Thi_PPkinase"/>
</dbReference>
<comment type="caution">
    <text evidence="9">The sequence shown here is derived from an EMBL/GenBank/DDBJ whole genome shotgun (WGS) entry which is preliminary data.</text>
</comment>
<dbReference type="Pfam" id="PF04263">
    <property type="entry name" value="TPK_catalytic"/>
    <property type="match status" value="1"/>
</dbReference>
<keyword evidence="5 7" id="KW-0418">Kinase</keyword>
<proteinExistence type="inferred from homology"/>
<dbReference type="InterPro" id="IPR016966">
    <property type="entry name" value="Thiamin_pyrophosphokinase_euk"/>
</dbReference>
<evidence type="ECO:0000256" key="2">
    <source>
        <dbReference type="ARBA" id="ARBA00006785"/>
    </source>
</evidence>